<dbReference type="Proteomes" id="UP000651010">
    <property type="component" value="Unassembled WGS sequence"/>
</dbReference>
<evidence type="ECO:0000256" key="4">
    <source>
        <dbReference type="ARBA" id="ARBA00022692"/>
    </source>
</evidence>
<evidence type="ECO:0000256" key="3">
    <source>
        <dbReference type="ARBA" id="ARBA00022452"/>
    </source>
</evidence>
<evidence type="ECO:0000256" key="1">
    <source>
        <dbReference type="ARBA" id="ARBA00004370"/>
    </source>
</evidence>
<gene>
    <name evidence="11" type="ORF">IGX34_14165</name>
</gene>
<dbReference type="InterPro" id="IPR003423">
    <property type="entry name" value="OMP_efflux"/>
</dbReference>
<dbReference type="SUPFAM" id="SSF56954">
    <property type="entry name" value="Outer membrane efflux proteins (OEP)"/>
    <property type="match status" value="1"/>
</dbReference>
<evidence type="ECO:0000256" key="5">
    <source>
        <dbReference type="ARBA" id="ARBA00022729"/>
    </source>
</evidence>
<comment type="caution">
    <text evidence="11">The sequence shown here is derived from an EMBL/GenBank/DDBJ whole genome shotgun (WGS) entry which is preliminary data.</text>
</comment>
<dbReference type="Gene3D" id="2.20.200.10">
    <property type="entry name" value="Outer membrane efflux proteins (OEP)"/>
    <property type="match status" value="1"/>
</dbReference>
<accession>A0ABR9GBW3</accession>
<dbReference type="EMBL" id="JACZZA010000008">
    <property type="protein sequence ID" value="MBE1161525.1"/>
    <property type="molecule type" value="Genomic_DNA"/>
</dbReference>
<comment type="function">
    <text evidence="9">Could be involved in resistance to puromycin, acriflavine and tetraphenylarsonium chloride.</text>
</comment>
<evidence type="ECO:0000256" key="6">
    <source>
        <dbReference type="ARBA" id="ARBA00023136"/>
    </source>
</evidence>
<comment type="subcellular location">
    <subcellularLocation>
        <location evidence="10">Cell outer membrane</location>
        <topology evidence="10">Lipid-anchor</topology>
    </subcellularLocation>
    <subcellularLocation>
        <location evidence="1">Membrane</location>
    </subcellularLocation>
</comment>
<keyword evidence="6 10" id="KW-0472">Membrane</keyword>
<dbReference type="Gene3D" id="1.20.1600.10">
    <property type="entry name" value="Outer membrane efflux proteins (OEP)"/>
    <property type="match status" value="1"/>
</dbReference>
<dbReference type="PANTHER" id="PTHR30203:SF20">
    <property type="entry name" value="MULTIDRUG RESISTANCE OUTER MEMBRANE PROTEIN MDTP-RELATED"/>
    <property type="match status" value="1"/>
</dbReference>
<evidence type="ECO:0000256" key="7">
    <source>
        <dbReference type="ARBA" id="ARBA00023139"/>
    </source>
</evidence>
<evidence type="ECO:0000313" key="11">
    <source>
        <dbReference type="EMBL" id="MBE1161525.1"/>
    </source>
</evidence>
<comment type="similarity">
    <text evidence="2 10">Belongs to the outer membrane factor (OMF) (TC 1.B.17) family.</text>
</comment>
<evidence type="ECO:0000256" key="10">
    <source>
        <dbReference type="RuleBase" id="RU362097"/>
    </source>
</evidence>
<sequence length="484" mass="52457">MALLLATSGCAPVRRPPSFALRHVAPLAGIPQGNAALPQPAWWKRYNDPQLDRLMDLATQHSPDLQQAEARYEAAERAVDAQHAQLNPQVRGLLDSTHAYSKVGIHAQPSGAPGPLQNLDISPKHSWSNSGLAAALLTWDLDLWGKQKDAIAQAAGEANAMRADQAMAANSLHYGVAKAYFDWQSMQTRVQLARASTAAASQFLSLEQVRVKAGLDDPQQLDRADAQLADQRRSQAMLEGQSALNLAQLAAVIGVSERELGELKAQPWPHIDADIPPDASLALLARRPDIVANRWEIEASIQGIDEARAAYYPDVSLMGLGAFLRLYPNLGSGTHANIALGSIGPSFSLPIFSGGRLKAQVEINQAQLDTAVASYNHTVVQAAHDVAEQVLTLQQIQAVQVQTDQQLADVGRQNDRADRRRQRGLDDDRTWLGLQLQLNQVRDSQLQIADQLMSTHLALIYALGGGYRDTSLPSLPSTSSQASR</sequence>
<organism evidence="11 12">
    <name type="scientific">Dyella acidiphila</name>
    <dbReference type="NCBI Taxonomy" id="2775866"/>
    <lineage>
        <taxon>Bacteria</taxon>
        <taxon>Pseudomonadati</taxon>
        <taxon>Pseudomonadota</taxon>
        <taxon>Gammaproteobacteria</taxon>
        <taxon>Lysobacterales</taxon>
        <taxon>Rhodanobacteraceae</taxon>
        <taxon>Dyella</taxon>
    </lineage>
</organism>
<proteinExistence type="inferred from homology"/>
<evidence type="ECO:0000256" key="9">
    <source>
        <dbReference type="ARBA" id="ARBA00037313"/>
    </source>
</evidence>
<dbReference type="Pfam" id="PF02321">
    <property type="entry name" value="OEP"/>
    <property type="match status" value="2"/>
</dbReference>
<keyword evidence="8 10" id="KW-0449">Lipoprotein</keyword>
<reference evidence="11 12" key="1">
    <citation type="submission" date="2020-09" db="EMBL/GenBank/DDBJ databases">
        <title>Dyella sp. 7MK23 isolated from forest soil.</title>
        <authorList>
            <person name="Fu J."/>
        </authorList>
    </citation>
    <scope>NUCLEOTIDE SEQUENCE [LARGE SCALE GENOMIC DNA]</scope>
    <source>
        <strain evidence="11 12">7MK23</strain>
    </source>
</reference>
<evidence type="ECO:0000256" key="2">
    <source>
        <dbReference type="ARBA" id="ARBA00007613"/>
    </source>
</evidence>
<protein>
    <submittedName>
        <fullName evidence="11">Efflux transporter outer membrane subunit</fullName>
    </submittedName>
</protein>
<keyword evidence="5" id="KW-0732">Signal</keyword>
<evidence type="ECO:0000313" key="12">
    <source>
        <dbReference type="Proteomes" id="UP000651010"/>
    </source>
</evidence>
<evidence type="ECO:0000256" key="8">
    <source>
        <dbReference type="ARBA" id="ARBA00023288"/>
    </source>
</evidence>
<dbReference type="NCBIfam" id="TIGR01845">
    <property type="entry name" value="outer_NodT"/>
    <property type="match status" value="1"/>
</dbReference>
<keyword evidence="3 10" id="KW-1134">Transmembrane beta strand</keyword>
<keyword evidence="12" id="KW-1185">Reference proteome</keyword>
<dbReference type="PANTHER" id="PTHR30203">
    <property type="entry name" value="OUTER MEMBRANE CATION EFFLUX PROTEIN"/>
    <property type="match status" value="1"/>
</dbReference>
<keyword evidence="7 10" id="KW-0564">Palmitate</keyword>
<keyword evidence="4 10" id="KW-0812">Transmembrane</keyword>
<name>A0ABR9GBW3_9GAMM</name>
<dbReference type="InterPro" id="IPR010131">
    <property type="entry name" value="MdtP/NodT-like"/>
</dbReference>